<dbReference type="KEGG" id="halt:IM660_09555"/>
<keyword evidence="1" id="KW-0812">Transmembrane</keyword>
<name>A0A7M1SXZ5_9MICO</name>
<keyword evidence="1" id="KW-0472">Membrane</keyword>
<dbReference type="Proteomes" id="UP000593758">
    <property type="component" value="Chromosome"/>
</dbReference>
<dbReference type="EMBL" id="CP063169">
    <property type="protein sequence ID" value="QOR72438.1"/>
    <property type="molecule type" value="Genomic_DNA"/>
</dbReference>
<feature type="transmembrane region" description="Helical" evidence="1">
    <location>
        <begin position="51"/>
        <end position="74"/>
    </location>
</feature>
<accession>A0A7M1SXZ5</accession>
<evidence type="ECO:0000313" key="3">
    <source>
        <dbReference type="Proteomes" id="UP000593758"/>
    </source>
</evidence>
<feature type="transmembrane region" description="Helical" evidence="1">
    <location>
        <begin position="134"/>
        <end position="150"/>
    </location>
</feature>
<feature type="transmembrane region" description="Helical" evidence="1">
    <location>
        <begin position="320"/>
        <end position="342"/>
    </location>
</feature>
<protein>
    <submittedName>
        <fullName evidence="2">Uncharacterized protein</fullName>
    </submittedName>
</protein>
<feature type="transmembrane region" description="Helical" evidence="1">
    <location>
        <begin position="12"/>
        <end position="31"/>
    </location>
</feature>
<dbReference type="AlphaFoldDB" id="A0A7M1SXZ5"/>
<dbReference type="RefSeq" id="WP_193499075.1">
    <property type="nucleotide sequence ID" value="NZ_CP063169.1"/>
</dbReference>
<evidence type="ECO:0000313" key="2">
    <source>
        <dbReference type="EMBL" id="QOR72438.1"/>
    </source>
</evidence>
<feature type="transmembrane region" description="Helical" evidence="1">
    <location>
        <begin position="205"/>
        <end position="227"/>
    </location>
</feature>
<proteinExistence type="predicted"/>
<feature type="transmembrane region" description="Helical" evidence="1">
    <location>
        <begin position="106"/>
        <end position="127"/>
    </location>
</feature>
<gene>
    <name evidence="2" type="ORF">IM660_09555</name>
</gene>
<keyword evidence="1" id="KW-1133">Transmembrane helix</keyword>
<evidence type="ECO:0000256" key="1">
    <source>
        <dbReference type="SAM" id="Phobius"/>
    </source>
</evidence>
<feature type="transmembrane region" description="Helical" evidence="1">
    <location>
        <begin position="170"/>
        <end position="193"/>
    </location>
</feature>
<reference evidence="2 3" key="1">
    <citation type="submission" date="2020-10" db="EMBL/GenBank/DDBJ databases">
        <title>Haloactinobacterium sp. RN3S43, a bacterium isolated from saline soil.</title>
        <authorList>
            <person name="Sun J.-Q."/>
        </authorList>
    </citation>
    <scope>NUCLEOTIDE SEQUENCE [LARGE SCALE GENOMIC DNA]</scope>
    <source>
        <strain evidence="2 3">RN3S43</strain>
    </source>
</reference>
<organism evidence="2 3">
    <name type="scientific">Ruania alkalisoli</name>
    <dbReference type="NCBI Taxonomy" id="2779775"/>
    <lineage>
        <taxon>Bacteria</taxon>
        <taxon>Bacillati</taxon>
        <taxon>Actinomycetota</taxon>
        <taxon>Actinomycetes</taxon>
        <taxon>Micrococcales</taxon>
        <taxon>Ruaniaceae</taxon>
        <taxon>Ruania</taxon>
    </lineage>
</organism>
<keyword evidence="3" id="KW-1185">Reference proteome</keyword>
<sequence length="365" mass="37961">MSTSPLARRLVGATAVVSLILLAHTIVWLLRPGLNPYSDGQLSLLSRAMPLSTFTILVAALALAGTVSAMIATLAPHRDGAVRPAAPVVAVGLATATAGLSGLSLAGYLVAMALPFVAVVVAIVAMIRLPRTRIPLGLVLTAAAATFVAFRDSLTAGFASAAGAMVDNGVMLWIVAMTLTATGLWIACAAHVVRTSSFGRVATAWLVRFRVPITVLAAVGPLPYALIRISWLTPWPIGAHPSGEASITAWGMLLSLGAWMGVVLTIGLIRPWGERFPRWLPWIGGRAVPPLVAIVPGGIVAGLVCLAAAGWIALAGPLQAYFWILPVWFWGPMLALAVWAYAGHRATTTPTESHEGGATTATMVQ</sequence>
<feature type="transmembrane region" description="Helical" evidence="1">
    <location>
        <begin position="247"/>
        <end position="269"/>
    </location>
</feature>
<feature type="transmembrane region" description="Helical" evidence="1">
    <location>
        <begin position="290"/>
        <end position="314"/>
    </location>
</feature>